<dbReference type="PANTHER" id="PTHR23150:SF19">
    <property type="entry name" value="FORMYLGLYCINE-GENERATING ENZYME"/>
    <property type="match status" value="1"/>
</dbReference>
<proteinExistence type="predicted"/>
<dbReference type="InterPro" id="IPR051043">
    <property type="entry name" value="Sulfatase_Mod_Factor_Kinase"/>
</dbReference>
<dbReference type="InterPro" id="IPR042095">
    <property type="entry name" value="SUMF_sf"/>
</dbReference>
<evidence type="ECO:0000259" key="2">
    <source>
        <dbReference type="Pfam" id="PF03781"/>
    </source>
</evidence>
<feature type="region of interest" description="Disordered" evidence="1">
    <location>
        <begin position="352"/>
        <end position="375"/>
    </location>
</feature>
<name>A0A5C6AZ38_9BACT</name>
<dbReference type="GO" id="GO:0120147">
    <property type="term" value="F:formylglycine-generating oxidase activity"/>
    <property type="evidence" value="ECO:0007669"/>
    <property type="project" value="TreeGrafter"/>
</dbReference>
<sequence>MVNEFWRIPLLIQNHFFRFLSTQPRPAMRFHTLSALSLIFILSLVVSADSPQRVPLPVADADAKTQAEMKPYTELLEHTEVEMDMLPIAGGQFLMGSPESEEDRGDDESPQHKVTVAPFWMSKCEITWDAYDAWGEEMDQRRRELLSLPKTPRDIAVDGVSKPTEPYTDMSFGMGREGYPAICMTQHAARTFCKWLSAKTGRYYRLPTEPEWEYACRAGTTTAYSFGDDPDQLDEYAWYAGNTDFNYQPVGQKKPNPWGLHDMHGNAAEWVLDQYTPYETIKSTDNPLQIPTKLYPRVVRGGGWEHDADQLRSAARMPSSPEWKDQDPQVPRSIWYHTDALSVGFRVVRPLTEPSEEEKKQKWENTLPVQLDPVE</sequence>
<keyword evidence="4" id="KW-1185">Reference proteome</keyword>
<dbReference type="Proteomes" id="UP000320176">
    <property type="component" value="Unassembled WGS sequence"/>
</dbReference>
<dbReference type="InterPro" id="IPR005532">
    <property type="entry name" value="SUMF_dom"/>
</dbReference>
<dbReference type="SUPFAM" id="SSF56436">
    <property type="entry name" value="C-type lectin-like"/>
    <property type="match status" value="1"/>
</dbReference>
<dbReference type="Gene3D" id="3.90.1580.10">
    <property type="entry name" value="paralog of FGE (formylglycine-generating enzyme)"/>
    <property type="match status" value="1"/>
</dbReference>
<reference evidence="3 4" key="1">
    <citation type="submission" date="2019-02" db="EMBL/GenBank/DDBJ databases">
        <title>Deep-cultivation of Planctomycetes and their phenomic and genomic characterization uncovers novel biology.</title>
        <authorList>
            <person name="Wiegand S."/>
            <person name="Jogler M."/>
            <person name="Boedeker C."/>
            <person name="Pinto D."/>
            <person name="Vollmers J."/>
            <person name="Rivas-Marin E."/>
            <person name="Kohn T."/>
            <person name="Peeters S.H."/>
            <person name="Heuer A."/>
            <person name="Rast P."/>
            <person name="Oberbeckmann S."/>
            <person name="Bunk B."/>
            <person name="Jeske O."/>
            <person name="Meyerdierks A."/>
            <person name="Storesund J.E."/>
            <person name="Kallscheuer N."/>
            <person name="Luecker S."/>
            <person name="Lage O.M."/>
            <person name="Pohl T."/>
            <person name="Merkel B.J."/>
            <person name="Hornburger P."/>
            <person name="Mueller R.-W."/>
            <person name="Bruemmer F."/>
            <person name="Labrenz M."/>
            <person name="Spormann A.M."/>
            <person name="Op Den Camp H."/>
            <person name="Overmann J."/>
            <person name="Amann R."/>
            <person name="Jetten M.S.M."/>
            <person name="Mascher T."/>
            <person name="Medema M.H."/>
            <person name="Devos D.P."/>
            <person name="Kaster A.-K."/>
            <person name="Ovreas L."/>
            <person name="Rohde M."/>
            <person name="Galperin M.Y."/>
            <person name="Jogler C."/>
        </authorList>
    </citation>
    <scope>NUCLEOTIDE SEQUENCE [LARGE SCALE GENOMIC DNA]</scope>
    <source>
        <strain evidence="3 4">Pla52n</strain>
    </source>
</reference>
<comment type="caution">
    <text evidence="3">The sequence shown here is derived from an EMBL/GenBank/DDBJ whole genome shotgun (WGS) entry which is preliminary data.</text>
</comment>
<organism evidence="3 4">
    <name type="scientific">Stieleria varia</name>
    <dbReference type="NCBI Taxonomy" id="2528005"/>
    <lineage>
        <taxon>Bacteria</taxon>
        <taxon>Pseudomonadati</taxon>
        <taxon>Planctomycetota</taxon>
        <taxon>Planctomycetia</taxon>
        <taxon>Pirellulales</taxon>
        <taxon>Pirellulaceae</taxon>
        <taxon>Stieleria</taxon>
    </lineage>
</organism>
<dbReference type="AlphaFoldDB" id="A0A5C6AZ38"/>
<evidence type="ECO:0000313" key="4">
    <source>
        <dbReference type="Proteomes" id="UP000320176"/>
    </source>
</evidence>
<dbReference type="PANTHER" id="PTHR23150">
    <property type="entry name" value="SULFATASE MODIFYING FACTOR 1, 2"/>
    <property type="match status" value="1"/>
</dbReference>
<dbReference type="InterPro" id="IPR016187">
    <property type="entry name" value="CTDL_fold"/>
</dbReference>
<dbReference type="Pfam" id="PF03781">
    <property type="entry name" value="FGE-sulfatase"/>
    <property type="match status" value="1"/>
</dbReference>
<dbReference type="EMBL" id="SJPN01000003">
    <property type="protein sequence ID" value="TWU04256.1"/>
    <property type="molecule type" value="Genomic_DNA"/>
</dbReference>
<accession>A0A5C6AZ38</accession>
<evidence type="ECO:0000313" key="3">
    <source>
        <dbReference type="EMBL" id="TWU04256.1"/>
    </source>
</evidence>
<feature type="domain" description="Sulfatase-modifying factor enzyme-like" evidence="2">
    <location>
        <begin position="84"/>
        <end position="324"/>
    </location>
</feature>
<evidence type="ECO:0000256" key="1">
    <source>
        <dbReference type="SAM" id="MobiDB-lite"/>
    </source>
</evidence>
<gene>
    <name evidence="3" type="ORF">Pla52n_22950</name>
</gene>
<protein>
    <submittedName>
        <fullName evidence="3">Formylglycine-generating sulfatase enzyme</fullName>
    </submittedName>
</protein>